<evidence type="ECO:0000259" key="8">
    <source>
        <dbReference type="Pfam" id="PF02753"/>
    </source>
</evidence>
<dbReference type="SUPFAM" id="SSF49354">
    <property type="entry name" value="PapD-like"/>
    <property type="match status" value="1"/>
</dbReference>
<dbReference type="Proteomes" id="UP000839644">
    <property type="component" value="Unassembled WGS sequence"/>
</dbReference>
<feature type="domain" description="Pili assembly chaperone C-terminal" evidence="8">
    <location>
        <begin position="185"/>
        <end position="243"/>
    </location>
</feature>
<evidence type="ECO:0000256" key="2">
    <source>
        <dbReference type="ARBA" id="ARBA00007399"/>
    </source>
</evidence>
<dbReference type="InterPro" id="IPR013783">
    <property type="entry name" value="Ig-like_fold"/>
</dbReference>
<dbReference type="PANTHER" id="PTHR30251">
    <property type="entry name" value="PILUS ASSEMBLY CHAPERONE"/>
    <property type="match status" value="1"/>
</dbReference>
<proteinExistence type="inferred from homology"/>
<dbReference type="Pfam" id="PF00345">
    <property type="entry name" value="PapD_N"/>
    <property type="match status" value="1"/>
</dbReference>
<evidence type="ECO:0000256" key="6">
    <source>
        <dbReference type="SAM" id="SignalP"/>
    </source>
</evidence>
<dbReference type="SUPFAM" id="SSF49584">
    <property type="entry name" value="Periplasmic chaperone C-domain"/>
    <property type="match status" value="1"/>
</dbReference>
<evidence type="ECO:0000256" key="4">
    <source>
        <dbReference type="ARBA" id="ARBA00022764"/>
    </source>
</evidence>
<dbReference type="Gene3D" id="2.60.40.10">
    <property type="entry name" value="Immunoglobulins"/>
    <property type="match status" value="2"/>
</dbReference>
<dbReference type="PROSITE" id="PS51257">
    <property type="entry name" value="PROKAR_LIPOPROTEIN"/>
    <property type="match status" value="1"/>
</dbReference>
<dbReference type="EMBL" id="AAAFYZ010000012">
    <property type="protein sequence ID" value="EAB8475872.1"/>
    <property type="molecule type" value="Genomic_DNA"/>
</dbReference>
<dbReference type="GO" id="GO:0030288">
    <property type="term" value="C:outer membrane-bounded periplasmic space"/>
    <property type="evidence" value="ECO:0007669"/>
    <property type="project" value="InterPro"/>
</dbReference>
<dbReference type="AlphaFoldDB" id="A0A3Y9BVZ4"/>
<comment type="subcellular location">
    <subcellularLocation>
        <location evidence="1">Periplasm</location>
    </subcellularLocation>
</comment>
<sequence length="250" mass="27716">MRVFYVALLCFSSLFSCISYAETGGISLAATRVILSSDKNSAGLTVNNSSNQDSWLLRSWVTPYYTTGVKNEKIKAPVPFVITPPLYRIEPDGKVQLRINAVDVSSLPADRESVFRINVMAIPPETKINRGKEKAAGELSGGHIQFAINNQIKLFYRPAGLNEKSGLDRARKQLIFSLKGNTVDVNNPTPYFFTLVNIRVNGRPLSDEKKTDTMVAPFSHLQLPVSDARSMEYQTINDYGGNTDAEKVTF</sequence>
<name>A0A3Y9BVZ4_SALEB</name>
<evidence type="ECO:0000313" key="9">
    <source>
        <dbReference type="EMBL" id="EAB8475872.1"/>
    </source>
</evidence>
<evidence type="ECO:0000256" key="1">
    <source>
        <dbReference type="ARBA" id="ARBA00004418"/>
    </source>
</evidence>
<dbReference type="InterPro" id="IPR016148">
    <property type="entry name" value="Pili_assmbl_chaperone_C"/>
</dbReference>
<keyword evidence="4" id="KW-0574">Periplasm</keyword>
<keyword evidence="5" id="KW-0143">Chaperone</keyword>
<dbReference type="InterPro" id="IPR016147">
    <property type="entry name" value="Pili_assmbl_chaperone_N"/>
</dbReference>
<feature type="signal peptide" evidence="6">
    <location>
        <begin position="1"/>
        <end position="21"/>
    </location>
</feature>
<dbReference type="InterPro" id="IPR008962">
    <property type="entry name" value="PapD-like_sf"/>
</dbReference>
<evidence type="ECO:0000259" key="7">
    <source>
        <dbReference type="Pfam" id="PF00345"/>
    </source>
</evidence>
<feature type="chain" id="PRO_5019222222" evidence="6">
    <location>
        <begin position="22"/>
        <end position="250"/>
    </location>
</feature>
<evidence type="ECO:0000256" key="5">
    <source>
        <dbReference type="ARBA" id="ARBA00023186"/>
    </source>
</evidence>
<dbReference type="GO" id="GO:0071555">
    <property type="term" value="P:cell wall organization"/>
    <property type="evidence" value="ECO:0007669"/>
    <property type="project" value="InterPro"/>
</dbReference>
<comment type="similarity">
    <text evidence="2">Belongs to the periplasmic pilus chaperone family.</text>
</comment>
<dbReference type="InterPro" id="IPR036316">
    <property type="entry name" value="Pili_assmbl_chap_C_dom_sf"/>
</dbReference>
<dbReference type="InterPro" id="IPR001829">
    <property type="entry name" value="Pili_assmbl_chaperone_bac"/>
</dbReference>
<reference evidence="9" key="1">
    <citation type="submission" date="2018-08" db="EMBL/GenBank/DDBJ databases">
        <authorList>
            <person name="Ashton P.M."/>
            <person name="Dallman T."/>
            <person name="Nair S."/>
            <person name="De Pinna E."/>
            <person name="Peters T."/>
            <person name="Grant K."/>
        </authorList>
    </citation>
    <scope>NUCLEOTIDE SEQUENCE [LARGE SCALE GENOMIC DNA]</scope>
    <source>
        <strain evidence="9">43913</strain>
    </source>
</reference>
<organism evidence="9">
    <name type="scientific">Salmonella enterica subsp. enterica serovar Java</name>
    <dbReference type="NCBI Taxonomy" id="224729"/>
    <lineage>
        <taxon>Bacteria</taxon>
        <taxon>Pseudomonadati</taxon>
        <taxon>Pseudomonadota</taxon>
        <taxon>Gammaproteobacteria</taxon>
        <taxon>Enterobacterales</taxon>
        <taxon>Enterobacteriaceae</taxon>
        <taxon>Salmonella</taxon>
    </lineage>
</organism>
<accession>A0A3Y9BVZ4</accession>
<gene>
    <name evidence="9" type="ORF">AU894_06450</name>
</gene>
<dbReference type="PANTHER" id="PTHR30251:SF2">
    <property type="entry name" value="FIMBRIAL CHAPERONE YADV-RELATED"/>
    <property type="match status" value="1"/>
</dbReference>
<dbReference type="Pfam" id="PF02753">
    <property type="entry name" value="PapD_C"/>
    <property type="match status" value="1"/>
</dbReference>
<evidence type="ECO:0000256" key="3">
    <source>
        <dbReference type="ARBA" id="ARBA00022729"/>
    </source>
</evidence>
<dbReference type="PRINTS" id="PR00969">
    <property type="entry name" value="CHAPERONPILI"/>
</dbReference>
<protein>
    <submittedName>
        <fullName evidence="9">Molecular chaperone</fullName>
    </submittedName>
</protein>
<keyword evidence="3 6" id="KW-0732">Signal</keyword>
<feature type="domain" description="Pili assembly chaperone N-terminal" evidence="7">
    <location>
        <begin position="25"/>
        <end position="161"/>
    </location>
</feature>
<comment type="caution">
    <text evidence="9">The sequence shown here is derived from an EMBL/GenBank/DDBJ whole genome shotgun (WGS) entry which is preliminary data.</text>
</comment>
<dbReference type="InterPro" id="IPR050643">
    <property type="entry name" value="Periplasmic_pilus_chap"/>
</dbReference>